<dbReference type="EMBL" id="CAJNOE010003670">
    <property type="protein sequence ID" value="CAF1504920.1"/>
    <property type="molecule type" value="Genomic_DNA"/>
</dbReference>
<sequence>ADIAKQRRTKRLERKQKLAVLAINQPEILYRKKRVKQTKRVGLGKKKRMKAIENAKKDRRKKTIKKIDEDIDDF</sequence>
<accession>A0A815TK47</accession>
<reference evidence="1" key="1">
    <citation type="submission" date="2021-02" db="EMBL/GenBank/DDBJ databases">
        <authorList>
            <person name="Nowell W R."/>
        </authorList>
    </citation>
    <scope>NUCLEOTIDE SEQUENCE</scope>
</reference>
<protein>
    <submittedName>
        <fullName evidence="1">Uncharacterized protein</fullName>
    </submittedName>
</protein>
<name>A0A815TK47_9BILA</name>
<dbReference type="AlphaFoldDB" id="A0A815TK47"/>
<comment type="caution">
    <text evidence="1">The sequence shown here is derived from an EMBL/GenBank/DDBJ whole genome shotgun (WGS) entry which is preliminary data.</text>
</comment>
<feature type="non-terminal residue" evidence="1">
    <location>
        <position position="1"/>
    </location>
</feature>
<evidence type="ECO:0000313" key="1">
    <source>
        <dbReference type="EMBL" id="CAF1504920.1"/>
    </source>
</evidence>
<organism evidence="1 2">
    <name type="scientific">Adineta steineri</name>
    <dbReference type="NCBI Taxonomy" id="433720"/>
    <lineage>
        <taxon>Eukaryota</taxon>
        <taxon>Metazoa</taxon>
        <taxon>Spiralia</taxon>
        <taxon>Gnathifera</taxon>
        <taxon>Rotifera</taxon>
        <taxon>Eurotatoria</taxon>
        <taxon>Bdelloidea</taxon>
        <taxon>Adinetida</taxon>
        <taxon>Adinetidae</taxon>
        <taxon>Adineta</taxon>
    </lineage>
</organism>
<dbReference type="Proteomes" id="UP000663860">
    <property type="component" value="Unassembled WGS sequence"/>
</dbReference>
<evidence type="ECO:0000313" key="2">
    <source>
        <dbReference type="Proteomes" id="UP000663860"/>
    </source>
</evidence>
<proteinExistence type="predicted"/>
<gene>
    <name evidence="1" type="ORF">IZO911_LOCUS45187</name>
</gene>